<evidence type="ECO:0000313" key="2">
    <source>
        <dbReference type="Proteomes" id="UP000789366"/>
    </source>
</evidence>
<name>A0ACA9PE39_9GLOM</name>
<proteinExistence type="predicted"/>
<accession>A0ACA9PE39</accession>
<evidence type="ECO:0000313" key="1">
    <source>
        <dbReference type="EMBL" id="CAG8705279.1"/>
    </source>
</evidence>
<keyword evidence="2" id="KW-1185">Reference proteome</keyword>
<sequence>DDEVEIDVDRTKYYSYVHDFDTSIIRKVSSSSDFGALARVRLNYSSLKDREYEDYKEKYEDALKEIDRLKNERIGENRRHNNEILNKERENAALRVENTRKDEQLTSANNQVIDLSRRLENKEEEVGIVRREKEEQAIMFENKLDQKSTLLENVRQSLRDLEIRNEREKSEKDSEVREKDSELRTKEEELKRKGEEVKRAQRKADQSQEELLTEKIRIKYEKLEIFANRIEINLQQVNDLCRYCERLIRTRKSGNQVNIETHEDNIARVREGLRQRGLQIENIQKFCNKCEKIAKLRVELSEIRQQQQQYEARQEAKEEKLAEEIRLMEELLKGIKERDEIMKE</sequence>
<protein>
    <submittedName>
        <fullName evidence="1">13555_t:CDS:1</fullName>
    </submittedName>
</protein>
<organism evidence="1 2">
    <name type="scientific">Cetraspora pellucida</name>
    <dbReference type="NCBI Taxonomy" id="1433469"/>
    <lineage>
        <taxon>Eukaryota</taxon>
        <taxon>Fungi</taxon>
        <taxon>Fungi incertae sedis</taxon>
        <taxon>Mucoromycota</taxon>
        <taxon>Glomeromycotina</taxon>
        <taxon>Glomeromycetes</taxon>
        <taxon>Diversisporales</taxon>
        <taxon>Gigasporaceae</taxon>
        <taxon>Cetraspora</taxon>
    </lineage>
</organism>
<dbReference type="Proteomes" id="UP000789366">
    <property type="component" value="Unassembled WGS sequence"/>
</dbReference>
<gene>
    <name evidence="1" type="ORF">SPELUC_LOCUS11487</name>
</gene>
<feature type="non-terminal residue" evidence="1">
    <location>
        <position position="344"/>
    </location>
</feature>
<comment type="caution">
    <text evidence="1">The sequence shown here is derived from an EMBL/GenBank/DDBJ whole genome shotgun (WGS) entry which is preliminary data.</text>
</comment>
<feature type="non-terminal residue" evidence="1">
    <location>
        <position position="1"/>
    </location>
</feature>
<dbReference type="EMBL" id="CAJVPW010024525">
    <property type="protein sequence ID" value="CAG8705279.1"/>
    <property type="molecule type" value="Genomic_DNA"/>
</dbReference>
<reference evidence="1" key="1">
    <citation type="submission" date="2021-06" db="EMBL/GenBank/DDBJ databases">
        <authorList>
            <person name="Kallberg Y."/>
            <person name="Tangrot J."/>
            <person name="Rosling A."/>
        </authorList>
    </citation>
    <scope>NUCLEOTIDE SEQUENCE</scope>
    <source>
        <strain evidence="1">28 12/20/2015</strain>
    </source>
</reference>